<protein>
    <submittedName>
        <fullName evidence="3">Aryl-alcohol dehydrogenase-like predicted oxidoreductase</fullName>
    </submittedName>
</protein>
<sequence length="328" mass="34689">MSEPAAPTIDASIRRLRIGGSPPLLPVAFGGSLYTPASAGGTQEADFAGAIAAAYEAGIRHFDTAAGYAGGRSEKIYGDFVAGRRGEIFLASKANPADPGGAAMAAAVDDSLRRLKTDHIDLFYIHWPRGGADMRPRMEALEAARRAGKIGAVGVSNFSVAEMQQVQEVGRIDAHQLGYNLLWRHAEGDVIPYCAANGIAVVAYSTLAHGILTGKFGPTPDLSGDDQRHRVLPFRADIWPHVHAGVEELKGVAREAGRPLAHLAIRWSLARPGIDAVVVGARSRAQCEANLAALGGAVDPAVFERMTAISDMIAAHVPDEGNLFDYRP</sequence>
<dbReference type="Gene3D" id="3.20.20.100">
    <property type="entry name" value="NADP-dependent oxidoreductase domain"/>
    <property type="match status" value="1"/>
</dbReference>
<dbReference type="PANTHER" id="PTHR43364:SF4">
    <property type="entry name" value="NAD(P)-LINKED OXIDOREDUCTASE SUPERFAMILY PROTEIN"/>
    <property type="match status" value="1"/>
</dbReference>
<reference evidence="3 4" key="1">
    <citation type="submission" date="2023-07" db="EMBL/GenBank/DDBJ databases">
        <title>Genomic Encyclopedia of Type Strains, Phase IV (KMG-IV): sequencing the most valuable type-strain genomes for metagenomic binning, comparative biology and taxonomic classification.</title>
        <authorList>
            <person name="Goeker M."/>
        </authorList>
    </citation>
    <scope>NUCLEOTIDE SEQUENCE [LARGE SCALE GENOMIC DNA]</scope>
    <source>
        <strain evidence="3 4">B1-1</strain>
    </source>
</reference>
<evidence type="ECO:0000259" key="2">
    <source>
        <dbReference type="Pfam" id="PF00248"/>
    </source>
</evidence>
<evidence type="ECO:0000313" key="3">
    <source>
        <dbReference type="EMBL" id="MDQ0516807.1"/>
    </source>
</evidence>
<dbReference type="InterPro" id="IPR020471">
    <property type="entry name" value="AKR"/>
</dbReference>
<dbReference type="RefSeq" id="WP_266279135.1">
    <property type="nucleotide sequence ID" value="NZ_JAPKNF010000001.1"/>
</dbReference>
<dbReference type="InterPro" id="IPR036812">
    <property type="entry name" value="NAD(P)_OxRdtase_dom_sf"/>
</dbReference>
<proteinExistence type="predicted"/>
<dbReference type="CDD" id="cd19085">
    <property type="entry name" value="AKR_AKR11B3"/>
    <property type="match status" value="1"/>
</dbReference>
<feature type="domain" description="NADP-dependent oxidoreductase" evidence="2">
    <location>
        <begin position="31"/>
        <end position="310"/>
    </location>
</feature>
<dbReference type="Pfam" id="PF00248">
    <property type="entry name" value="Aldo_ket_red"/>
    <property type="match status" value="1"/>
</dbReference>
<dbReference type="PRINTS" id="PR00069">
    <property type="entry name" value="ALDKETRDTASE"/>
</dbReference>
<gene>
    <name evidence="3" type="ORF">QO015_002420</name>
</gene>
<dbReference type="Proteomes" id="UP001223743">
    <property type="component" value="Unassembled WGS sequence"/>
</dbReference>
<dbReference type="InterPro" id="IPR050523">
    <property type="entry name" value="AKR_Detox_Biosynth"/>
</dbReference>
<dbReference type="InterPro" id="IPR023210">
    <property type="entry name" value="NADP_OxRdtase_dom"/>
</dbReference>
<comment type="caution">
    <text evidence="3">The sequence shown here is derived from an EMBL/GenBank/DDBJ whole genome shotgun (WGS) entry which is preliminary data.</text>
</comment>
<dbReference type="SUPFAM" id="SSF51430">
    <property type="entry name" value="NAD(P)-linked oxidoreductase"/>
    <property type="match status" value="1"/>
</dbReference>
<keyword evidence="1" id="KW-0560">Oxidoreductase</keyword>
<dbReference type="EMBL" id="JAUSWJ010000001">
    <property type="protein sequence ID" value="MDQ0516807.1"/>
    <property type="molecule type" value="Genomic_DNA"/>
</dbReference>
<name>A0ABU0M764_9HYPH</name>
<organism evidence="3 4">
    <name type="scientific">Kaistia geumhonensis</name>
    <dbReference type="NCBI Taxonomy" id="410839"/>
    <lineage>
        <taxon>Bacteria</taxon>
        <taxon>Pseudomonadati</taxon>
        <taxon>Pseudomonadota</taxon>
        <taxon>Alphaproteobacteria</taxon>
        <taxon>Hyphomicrobiales</taxon>
        <taxon>Kaistiaceae</taxon>
        <taxon>Kaistia</taxon>
    </lineage>
</organism>
<dbReference type="PANTHER" id="PTHR43364">
    <property type="entry name" value="NADH-SPECIFIC METHYLGLYOXAL REDUCTASE-RELATED"/>
    <property type="match status" value="1"/>
</dbReference>
<evidence type="ECO:0000256" key="1">
    <source>
        <dbReference type="ARBA" id="ARBA00023002"/>
    </source>
</evidence>
<accession>A0ABU0M764</accession>
<keyword evidence="4" id="KW-1185">Reference proteome</keyword>
<evidence type="ECO:0000313" key="4">
    <source>
        <dbReference type="Proteomes" id="UP001223743"/>
    </source>
</evidence>